<protein>
    <submittedName>
        <fullName evidence="1">Uncharacterized protein</fullName>
    </submittedName>
</protein>
<reference evidence="1 2" key="1">
    <citation type="journal article" date="2018" name="Sci. Rep.">
        <title>Genomic signatures of local adaptation to the degree of environmental predictability in rotifers.</title>
        <authorList>
            <person name="Franch-Gras L."/>
            <person name="Hahn C."/>
            <person name="Garcia-Roger E.M."/>
            <person name="Carmona M.J."/>
            <person name="Serra M."/>
            <person name="Gomez A."/>
        </authorList>
    </citation>
    <scope>NUCLEOTIDE SEQUENCE [LARGE SCALE GENOMIC DNA]</scope>
    <source>
        <strain evidence="1">HYR1</strain>
    </source>
</reference>
<name>A0A3M7SB83_BRAPC</name>
<organism evidence="1 2">
    <name type="scientific">Brachionus plicatilis</name>
    <name type="common">Marine rotifer</name>
    <name type="synonym">Brachionus muelleri</name>
    <dbReference type="NCBI Taxonomy" id="10195"/>
    <lineage>
        <taxon>Eukaryota</taxon>
        <taxon>Metazoa</taxon>
        <taxon>Spiralia</taxon>
        <taxon>Gnathifera</taxon>
        <taxon>Rotifera</taxon>
        <taxon>Eurotatoria</taxon>
        <taxon>Monogononta</taxon>
        <taxon>Pseudotrocha</taxon>
        <taxon>Ploima</taxon>
        <taxon>Brachionidae</taxon>
        <taxon>Brachionus</taxon>
    </lineage>
</organism>
<keyword evidence="2" id="KW-1185">Reference proteome</keyword>
<accession>A0A3M7SB83</accession>
<sequence>MLIFHQGLEILFFFSFFIEIDDEIEIWNLKSIILTYITIQFRLIINYRSESERKKLEFFRFSSSFAVPCIFYKYKFQSCVSLTYSSLSGLGEVLFLNFGKNFCLSESLCDAKKGFKQRDACSDLILDADWLKRVRALKSFANLFHNTHSPIVSFIVQVEQTTYTCYWKKNKDSCLIVYCNNINIKIVFVSYI</sequence>
<dbReference type="AlphaFoldDB" id="A0A3M7SB83"/>
<proteinExistence type="predicted"/>
<dbReference type="EMBL" id="REGN01001707">
    <property type="protein sequence ID" value="RNA33031.1"/>
    <property type="molecule type" value="Genomic_DNA"/>
</dbReference>
<comment type="caution">
    <text evidence="1">The sequence shown here is derived from an EMBL/GenBank/DDBJ whole genome shotgun (WGS) entry which is preliminary data.</text>
</comment>
<evidence type="ECO:0000313" key="1">
    <source>
        <dbReference type="EMBL" id="RNA33031.1"/>
    </source>
</evidence>
<evidence type="ECO:0000313" key="2">
    <source>
        <dbReference type="Proteomes" id="UP000276133"/>
    </source>
</evidence>
<dbReference type="Proteomes" id="UP000276133">
    <property type="component" value="Unassembled WGS sequence"/>
</dbReference>
<gene>
    <name evidence="1" type="ORF">BpHYR1_008414</name>
</gene>